<accession>M7MJ05</accession>
<dbReference type="GeneID" id="98641389"/>
<dbReference type="RefSeq" id="WP_007649283.1">
    <property type="nucleotide sequence ID" value="NZ_ANLA01000010.1"/>
</dbReference>
<dbReference type="EMBL" id="ANLA01000010">
    <property type="protein sequence ID" value="EMQ95081.1"/>
    <property type="molecule type" value="Genomic_DNA"/>
</dbReference>
<dbReference type="OrthoDB" id="798298at2"/>
<gene>
    <name evidence="3" type="ORF">D778_00078</name>
</gene>
<dbReference type="GO" id="GO:0016757">
    <property type="term" value="F:glycosyltransferase activity"/>
    <property type="evidence" value="ECO:0007669"/>
    <property type="project" value="InterPro"/>
</dbReference>
<organism evidence="3 4">
    <name type="scientific">Xanthomarina gelatinilytica</name>
    <dbReference type="NCBI Taxonomy" id="1137281"/>
    <lineage>
        <taxon>Bacteria</taxon>
        <taxon>Pseudomonadati</taxon>
        <taxon>Bacteroidota</taxon>
        <taxon>Flavobacteriia</taxon>
        <taxon>Flavobacteriales</taxon>
        <taxon>Flavobacteriaceae</taxon>
        <taxon>Xanthomarina</taxon>
    </lineage>
</organism>
<dbReference type="Proteomes" id="UP000012024">
    <property type="component" value="Unassembled WGS sequence"/>
</dbReference>
<evidence type="ECO:0000313" key="3">
    <source>
        <dbReference type="EMBL" id="EMQ95081.1"/>
    </source>
</evidence>
<dbReference type="Pfam" id="PF13439">
    <property type="entry name" value="Glyco_transf_4"/>
    <property type="match status" value="1"/>
</dbReference>
<evidence type="ECO:0000259" key="1">
    <source>
        <dbReference type="Pfam" id="PF00534"/>
    </source>
</evidence>
<proteinExistence type="predicted"/>
<comment type="caution">
    <text evidence="3">The sequence shown here is derived from an EMBL/GenBank/DDBJ whole genome shotgun (WGS) entry which is preliminary data.</text>
</comment>
<dbReference type="SUPFAM" id="SSF53756">
    <property type="entry name" value="UDP-Glycosyltransferase/glycogen phosphorylase"/>
    <property type="match status" value="1"/>
</dbReference>
<evidence type="ECO:0000313" key="4">
    <source>
        <dbReference type="Proteomes" id="UP000012024"/>
    </source>
</evidence>
<protein>
    <submittedName>
        <fullName evidence="3">Wlac protein</fullName>
    </submittedName>
</protein>
<feature type="domain" description="Glycosyl transferase family 1" evidence="1">
    <location>
        <begin position="181"/>
        <end position="339"/>
    </location>
</feature>
<dbReference type="AlphaFoldDB" id="M7MJ05"/>
<reference evidence="3 4" key="1">
    <citation type="submission" date="2012-12" db="EMBL/GenBank/DDBJ databases">
        <title>Genome assembly of Formosa sp. AK20.</title>
        <authorList>
            <person name="Kumar R."/>
            <person name="Khatri I."/>
            <person name="Vaidya B."/>
            <person name="Subramanian S."/>
            <person name="Pinnaka A."/>
        </authorList>
    </citation>
    <scope>NUCLEOTIDE SEQUENCE [LARGE SCALE GENOMIC DNA]</scope>
    <source>
        <strain evidence="3 4">AK20</strain>
    </source>
</reference>
<dbReference type="InterPro" id="IPR001296">
    <property type="entry name" value="Glyco_trans_1"/>
</dbReference>
<name>M7MJ05_9FLAO</name>
<dbReference type="PANTHER" id="PTHR12526">
    <property type="entry name" value="GLYCOSYLTRANSFERASE"/>
    <property type="match status" value="1"/>
</dbReference>
<dbReference type="eggNOG" id="COG0438">
    <property type="taxonomic scope" value="Bacteria"/>
</dbReference>
<sequence length="364" mass="41319">MKQSIAFVVPCLNAGGAQRVVSSLANLLVDEYQVHIIALYPCEPFYRLDKRIKIATCQDTYLLEPTLLQSIKNNYLLVRNLAKNLKKLQIDIAIGFLPATNVYTILACKMAKIPSIISERANPEFNRINKVWHTIRKLVYPYAHCLVVQTEGTKNYFKHYVNSKIQIIKNPNNTELLDKRDANTPKENIILNVGRLIDLKNQDLLIRAFSNIKNTDWKVVLLGDGDNFESYKQLISNLGMQDQILLAGNIKNISEYYNKAKIFAFTSKHEGFPNVIIEAMSYGLACISTNCPYGPSEIIQHKVNGMLIPVGDQQALEENLSRLMNDTKLQAKFSENAKESVEAYSPTEIASQWRKLIHKLISNN</sequence>
<dbReference type="PATRIC" id="fig|1137281.3.peg.1512"/>
<dbReference type="Pfam" id="PF00534">
    <property type="entry name" value="Glycos_transf_1"/>
    <property type="match status" value="1"/>
</dbReference>
<evidence type="ECO:0000259" key="2">
    <source>
        <dbReference type="Pfam" id="PF13439"/>
    </source>
</evidence>
<dbReference type="Gene3D" id="3.40.50.2000">
    <property type="entry name" value="Glycogen Phosphorylase B"/>
    <property type="match status" value="2"/>
</dbReference>
<feature type="domain" description="Glycosyltransferase subfamily 4-like N-terminal" evidence="2">
    <location>
        <begin position="15"/>
        <end position="175"/>
    </location>
</feature>
<dbReference type="CDD" id="cd03820">
    <property type="entry name" value="GT4_AmsD-like"/>
    <property type="match status" value="1"/>
</dbReference>
<keyword evidence="4" id="KW-1185">Reference proteome</keyword>
<dbReference type="InterPro" id="IPR028098">
    <property type="entry name" value="Glyco_trans_4-like_N"/>
</dbReference>